<evidence type="ECO:0000256" key="4">
    <source>
        <dbReference type="ARBA" id="ARBA00022692"/>
    </source>
</evidence>
<feature type="transmembrane region" description="Helical" evidence="9">
    <location>
        <begin position="156"/>
        <end position="176"/>
    </location>
</feature>
<keyword evidence="7 9" id="KW-0811">Translocation</keyword>
<dbReference type="PIRSF" id="PIRSF004557">
    <property type="entry name" value="SecY"/>
    <property type="match status" value="1"/>
</dbReference>
<feature type="transmembrane region" description="Helical" evidence="9">
    <location>
        <begin position="86"/>
        <end position="106"/>
    </location>
</feature>
<dbReference type="RefSeq" id="WP_236865310.1">
    <property type="nucleotide sequence ID" value="NZ_AP025225.1"/>
</dbReference>
<comment type="similarity">
    <text evidence="2 9 10">Belongs to the SecY/SEC61-alpha family.</text>
</comment>
<feature type="transmembrane region" description="Helical" evidence="9">
    <location>
        <begin position="365"/>
        <end position="386"/>
    </location>
</feature>
<feature type="transmembrane region" description="Helical" evidence="9">
    <location>
        <begin position="406"/>
        <end position="426"/>
    </location>
</feature>
<keyword evidence="4 9" id="KW-0812">Transmembrane</keyword>
<dbReference type="EMBL" id="AP025225">
    <property type="protein sequence ID" value="BDB96002.1"/>
    <property type="molecule type" value="Genomic_DNA"/>
</dbReference>
<evidence type="ECO:0000313" key="12">
    <source>
        <dbReference type="Proteomes" id="UP001320209"/>
    </source>
</evidence>
<evidence type="ECO:0000256" key="8">
    <source>
        <dbReference type="ARBA" id="ARBA00023136"/>
    </source>
</evidence>
<evidence type="ECO:0000256" key="10">
    <source>
        <dbReference type="RuleBase" id="RU004349"/>
    </source>
</evidence>
<organism evidence="11 12">
    <name type="scientific">Candidatus Hydrogenosomobacter endosymbioticus</name>
    <dbReference type="NCBI Taxonomy" id="2558174"/>
    <lineage>
        <taxon>Bacteria</taxon>
        <taxon>Pseudomonadati</taxon>
        <taxon>Pseudomonadota</taxon>
        <taxon>Alphaproteobacteria</taxon>
        <taxon>Holosporales</taxon>
        <taxon>Holosporaceae</taxon>
        <taxon>Candidatus Hydrogenosomobacter</taxon>
    </lineage>
</organism>
<dbReference type="NCBIfam" id="TIGR00967">
    <property type="entry name" value="3a0501s007"/>
    <property type="match status" value="1"/>
</dbReference>
<evidence type="ECO:0000313" key="11">
    <source>
        <dbReference type="EMBL" id="BDB96002.1"/>
    </source>
</evidence>
<evidence type="ECO:0000256" key="9">
    <source>
        <dbReference type="HAMAP-Rule" id="MF_01465"/>
    </source>
</evidence>
<reference evidence="11" key="1">
    <citation type="submission" date="2021-10" db="EMBL/GenBank/DDBJ databases">
        <title>Genome Sequence of The Candidatus Hydrogeosomobacter endosymbioticus, an Intracellular Bacterial Symbiont of the Anaerobic Ciliate GW7.</title>
        <authorList>
            <person name="Shiohama Y."/>
            <person name="Shinzato N."/>
        </authorList>
    </citation>
    <scope>NUCLEOTIDE SEQUENCE [LARGE SCALE GENOMIC DNA]</scope>
    <source>
        <strain evidence="11">200920</strain>
    </source>
</reference>
<dbReference type="Pfam" id="PF00344">
    <property type="entry name" value="SecY"/>
    <property type="match status" value="1"/>
</dbReference>
<accession>A0ABM7V897</accession>
<keyword evidence="5 9" id="KW-0653">Protein transport</keyword>
<evidence type="ECO:0000256" key="5">
    <source>
        <dbReference type="ARBA" id="ARBA00022927"/>
    </source>
</evidence>
<evidence type="ECO:0000256" key="6">
    <source>
        <dbReference type="ARBA" id="ARBA00022989"/>
    </source>
</evidence>
<keyword evidence="8 9" id="KW-0472">Membrane</keyword>
<proteinExistence type="inferred from homology"/>
<comment type="subcellular location">
    <subcellularLocation>
        <location evidence="9">Cell membrane</location>
        <topology evidence="9">Multi-pass membrane protein</topology>
    </subcellularLocation>
    <subcellularLocation>
        <location evidence="1">Membrane</location>
        <topology evidence="1">Multi-pass membrane protein</topology>
    </subcellularLocation>
</comment>
<protein>
    <recommendedName>
        <fullName evidence="9">Protein translocase subunit SecY</fullName>
    </recommendedName>
</protein>
<feature type="transmembrane region" description="Helical" evidence="9">
    <location>
        <begin position="126"/>
        <end position="144"/>
    </location>
</feature>
<gene>
    <name evidence="9 11" type="primary">secY</name>
    <name evidence="11" type="ORF">HYD_1350</name>
</gene>
<dbReference type="InterPro" id="IPR026593">
    <property type="entry name" value="SecY"/>
</dbReference>
<keyword evidence="3 9" id="KW-0813">Transport</keyword>
<evidence type="ECO:0000256" key="3">
    <source>
        <dbReference type="ARBA" id="ARBA00022448"/>
    </source>
</evidence>
<dbReference type="InterPro" id="IPR030659">
    <property type="entry name" value="SecY_CS"/>
</dbReference>
<sequence length="438" mass="49060">MASVSEQLLSNLSWSAWSKAKDLHKRIWFTLGIFVVYRFGTYIPLPGIDPNELASWTHQYANGILGMFNLVSGGALGRMSIMALNLMPYISASIIVQLMTAIFPHFIALKKEGESGRRKLSQYTRYGTVILASMEAMGIASWISSYPKLVVDSGPFFFASTVVTIVGATLFLMWLGEQITSRGVGNGSSMIIYAGIVAGLPPKMVSTIMMSRAGGVSSGSVMATVAIIMFVVVLIIFVERAYRRVVVQHPKRQVGRQVYSSEQTYMPIKINSTGVLPPIFALAFLSFLRIFAQSRIVSEIYPLQLFFRYFFTEAWLFMLIEIVVIVFFAFFYTPIVFNPDETAENLRKSGGFIPGYRPGKMTAEFFSYLLTRLTVIGAAYISFVVVLPSFLNYMFKMDFPFQGTSFLIAVGVSLDMITQVHSYLIAHQYENLLRRGKR</sequence>
<feature type="transmembrane region" description="Helical" evidence="9">
    <location>
        <begin position="275"/>
        <end position="294"/>
    </location>
</feature>
<keyword evidence="9" id="KW-1003">Cell membrane</keyword>
<feature type="transmembrane region" description="Helical" evidence="9">
    <location>
        <begin position="183"/>
        <end position="201"/>
    </location>
</feature>
<dbReference type="SUPFAM" id="SSF103491">
    <property type="entry name" value="Preprotein translocase SecY subunit"/>
    <property type="match status" value="1"/>
</dbReference>
<evidence type="ECO:0000256" key="7">
    <source>
        <dbReference type="ARBA" id="ARBA00023010"/>
    </source>
</evidence>
<dbReference type="InterPro" id="IPR002208">
    <property type="entry name" value="SecY/SEC61-alpha"/>
</dbReference>
<evidence type="ECO:0000256" key="2">
    <source>
        <dbReference type="ARBA" id="ARBA00005751"/>
    </source>
</evidence>
<dbReference type="HAMAP" id="MF_01465">
    <property type="entry name" value="SecY"/>
    <property type="match status" value="1"/>
</dbReference>
<feature type="transmembrane region" description="Helical" evidence="9">
    <location>
        <begin position="27"/>
        <end position="45"/>
    </location>
</feature>
<dbReference type="PRINTS" id="PR00303">
    <property type="entry name" value="SECYTRNLCASE"/>
</dbReference>
<dbReference type="PANTHER" id="PTHR10906">
    <property type="entry name" value="SECY/SEC61-ALPHA FAMILY MEMBER"/>
    <property type="match status" value="1"/>
</dbReference>
<dbReference type="Proteomes" id="UP001320209">
    <property type="component" value="Chromosome"/>
</dbReference>
<feature type="transmembrane region" description="Helical" evidence="9">
    <location>
        <begin position="221"/>
        <end position="242"/>
    </location>
</feature>
<keyword evidence="12" id="KW-1185">Reference proteome</keyword>
<comment type="subunit">
    <text evidence="9">Component of the Sec protein translocase complex. Heterotrimer consisting of SecY, SecE and SecG subunits. The heterotrimers can form oligomers, although 1 heterotrimer is thought to be able to translocate proteins. Interacts with the ribosome. Interacts with SecDF, and other proteins may be involved. Interacts with SecA.</text>
</comment>
<feature type="transmembrane region" description="Helical" evidence="9">
    <location>
        <begin position="314"/>
        <end position="337"/>
    </location>
</feature>
<comment type="function">
    <text evidence="9">The central subunit of the protein translocation channel SecYEG. Consists of two halves formed by TMs 1-5 and 6-10. These two domains form a lateral gate at the front which open onto the bilayer between TMs 2 and 7, and are clamped together by SecE at the back. The channel is closed by both a pore ring composed of hydrophobic SecY resides and a short helix (helix 2A) on the extracellular side of the membrane which forms a plug. The plug probably moves laterally to allow the channel to open. The ring and the pore may move independently.</text>
</comment>
<evidence type="ECO:0000256" key="1">
    <source>
        <dbReference type="ARBA" id="ARBA00004141"/>
    </source>
</evidence>
<keyword evidence="6 9" id="KW-1133">Transmembrane helix</keyword>
<dbReference type="Gene3D" id="1.10.3370.10">
    <property type="entry name" value="SecY subunit domain"/>
    <property type="match status" value="1"/>
</dbReference>
<dbReference type="InterPro" id="IPR023201">
    <property type="entry name" value="SecY_dom_sf"/>
</dbReference>
<dbReference type="PROSITE" id="PS00755">
    <property type="entry name" value="SECY_1"/>
    <property type="match status" value="1"/>
</dbReference>
<name>A0ABM7V897_9PROT</name>